<keyword evidence="1" id="KW-1133">Transmembrane helix</keyword>
<dbReference type="EMBL" id="LJOD01000014">
    <property type="protein sequence ID" value="KPE49787.1"/>
    <property type="molecule type" value="Genomic_DNA"/>
</dbReference>
<feature type="transmembrane region" description="Helical" evidence="1">
    <location>
        <begin position="9"/>
        <end position="28"/>
    </location>
</feature>
<dbReference type="Proteomes" id="UP000037953">
    <property type="component" value="Unassembled WGS sequence"/>
</dbReference>
<dbReference type="PATRIC" id="fig|253.9.peg.1468"/>
<proteinExistence type="predicted"/>
<reference evidence="2 3" key="1">
    <citation type="journal article" date="2015" name="Genom Data">
        <title>Draft genome sequence of a multidrug-resistant Chryseobacterium indologenes isolate from Malaysia.</title>
        <authorList>
            <person name="Yu C.Y."/>
            <person name="Ang G.Y."/>
            <person name="Cheng H.J."/>
            <person name="Cheong Y.M."/>
            <person name="Yin W.F."/>
            <person name="Chan K.G."/>
        </authorList>
    </citation>
    <scope>NUCLEOTIDE SEQUENCE [LARGE SCALE GENOMIC DNA]</scope>
    <source>
        <strain evidence="2 3">CI_885</strain>
    </source>
</reference>
<name>A0A0N0ZWG9_CHRID</name>
<dbReference type="AlphaFoldDB" id="A0A0N0ZWG9"/>
<dbReference type="OrthoDB" id="9947484at2"/>
<gene>
    <name evidence="2" type="ORF">AOB46_17600</name>
</gene>
<reference evidence="3" key="2">
    <citation type="submission" date="2015-09" db="EMBL/GenBank/DDBJ databases">
        <title>Draft genome sequence of a multidrug-resistant Chryseobacterium indologenes isolate from Malaysia.</title>
        <authorList>
            <person name="Yu C.Y."/>
            <person name="Ang G.Y."/>
            <person name="Chan K.-G."/>
        </authorList>
    </citation>
    <scope>NUCLEOTIDE SEQUENCE [LARGE SCALE GENOMIC DNA]</scope>
    <source>
        <strain evidence="3">CI_885</strain>
    </source>
</reference>
<sequence>MIKKYYKNQVLIIVIIVLGLLFTIKQFIEYNDTINTDNIFITKIIKQNCHAAPRMKSTVWINFNEKIYSIGIPYNECVNYPIGNNIKVLYNKNNDEFIYKVENPKYLKNIILLGIFLIISFLPWQYINEKLFKKVAKY</sequence>
<organism evidence="2 3">
    <name type="scientific">Chryseobacterium indologenes</name>
    <name type="common">Flavobacterium indologenes</name>
    <dbReference type="NCBI Taxonomy" id="253"/>
    <lineage>
        <taxon>Bacteria</taxon>
        <taxon>Pseudomonadati</taxon>
        <taxon>Bacteroidota</taxon>
        <taxon>Flavobacteriia</taxon>
        <taxon>Flavobacteriales</taxon>
        <taxon>Weeksellaceae</taxon>
        <taxon>Chryseobacterium group</taxon>
        <taxon>Chryseobacterium</taxon>
    </lineage>
</organism>
<evidence type="ECO:0008006" key="4">
    <source>
        <dbReference type="Google" id="ProtNLM"/>
    </source>
</evidence>
<evidence type="ECO:0000313" key="2">
    <source>
        <dbReference type="EMBL" id="KPE49787.1"/>
    </source>
</evidence>
<keyword evidence="1" id="KW-0472">Membrane</keyword>
<dbReference type="RefSeq" id="WP_062701796.1">
    <property type="nucleotide sequence ID" value="NZ_LJOD01000014.1"/>
</dbReference>
<evidence type="ECO:0000313" key="3">
    <source>
        <dbReference type="Proteomes" id="UP000037953"/>
    </source>
</evidence>
<accession>A0A0N0ZWG9</accession>
<keyword evidence="1" id="KW-0812">Transmembrane</keyword>
<evidence type="ECO:0000256" key="1">
    <source>
        <dbReference type="SAM" id="Phobius"/>
    </source>
</evidence>
<protein>
    <recommendedName>
        <fullName evidence="4">DUF3592 domain-containing protein</fullName>
    </recommendedName>
</protein>
<comment type="caution">
    <text evidence="2">The sequence shown here is derived from an EMBL/GenBank/DDBJ whole genome shotgun (WGS) entry which is preliminary data.</text>
</comment>
<feature type="transmembrane region" description="Helical" evidence="1">
    <location>
        <begin position="106"/>
        <end position="127"/>
    </location>
</feature>